<dbReference type="PATRIC" id="fig|1618608.3.peg.101"/>
<protein>
    <submittedName>
        <fullName evidence="3">PE-PGRS family protein</fullName>
    </submittedName>
</protein>
<feature type="transmembrane region" description="Helical" evidence="2">
    <location>
        <begin position="5"/>
        <end position="23"/>
    </location>
</feature>
<evidence type="ECO:0000256" key="1">
    <source>
        <dbReference type="SAM" id="MobiDB-lite"/>
    </source>
</evidence>
<feature type="compositionally biased region" description="Gly residues" evidence="1">
    <location>
        <begin position="467"/>
        <end position="488"/>
    </location>
</feature>
<keyword evidence="2" id="KW-0812">Transmembrane</keyword>
<organism evidence="3 4">
    <name type="scientific">Candidatus Adlerbacteria bacterium GW2011_GWC1_50_9</name>
    <dbReference type="NCBI Taxonomy" id="1618608"/>
    <lineage>
        <taxon>Bacteria</taxon>
        <taxon>Candidatus Adleribacteriota</taxon>
    </lineage>
</organism>
<dbReference type="AlphaFoldDB" id="A0A0G1WS36"/>
<reference evidence="3 4" key="1">
    <citation type="journal article" date="2015" name="Nature">
        <title>rRNA introns, odd ribosomes, and small enigmatic genomes across a large radiation of phyla.</title>
        <authorList>
            <person name="Brown C.T."/>
            <person name="Hug L.A."/>
            <person name="Thomas B.C."/>
            <person name="Sharon I."/>
            <person name="Castelle C.J."/>
            <person name="Singh A."/>
            <person name="Wilkins M.J."/>
            <person name="Williams K.H."/>
            <person name="Banfield J.F."/>
        </authorList>
    </citation>
    <scope>NUCLEOTIDE SEQUENCE [LARGE SCALE GENOMIC DNA]</scope>
</reference>
<dbReference type="EMBL" id="LCQQ01000007">
    <property type="protein sequence ID" value="KKW21395.1"/>
    <property type="molecule type" value="Genomic_DNA"/>
</dbReference>
<evidence type="ECO:0000313" key="4">
    <source>
        <dbReference type="Proteomes" id="UP000034201"/>
    </source>
</evidence>
<accession>A0A0G1WS36</accession>
<dbReference type="Proteomes" id="UP000034201">
    <property type="component" value="Unassembled WGS sequence"/>
</dbReference>
<evidence type="ECO:0000313" key="3">
    <source>
        <dbReference type="EMBL" id="KKW21395.1"/>
    </source>
</evidence>
<feature type="compositionally biased region" description="Basic and acidic residues" evidence="1">
    <location>
        <begin position="489"/>
        <end position="498"/>
    </location>
</feature>
<sequence>MKKEYLVGGVALILIILGIWWFSEQGPEVITGVKKVEGDYTVNTDIVLKDGAKLDVSGTLTIEKEITCDGGGIEFAAGDGVRVNGTLLCNREDAGIIIVSKKDIEFGETAHVESSAGVQIAHVEEDIVRDEAKRDQLYDDVLVPTDGKPRIGPLTEAARANVRETAILDGKEYRTMPEGFRIIRTAHAQTPRDKEGNEIPNVIIGGTWIIGGGTPPPSGVDVPTPGKKIKKILLNFNFGPNGNAEFRNFHLVGPDGRDGEPDQGKSCNARGGKSEDAFRMRVTARNITIAKFRLELGSGGDGGPAETLKDCDPGIAKGGDGGEAGNFKMIAEEGIVIQSFEIVPGAGGSGGEAIAKGRDGKPMCPGEKGGDATATGGKGGDNKKELSATGAVTGISNVTIAEVIGGYGGDGIAEPGKGGDGAACGCNGGMGGKGTATGGNGGMATIKIQGGGGTAVGGDGGDADSFGGTGGSGGSCGPDRTGGNGGKGGDAKSKEGKAGKGTSSDGTDGAIRQEKGGDGGNGGDGCKEGKGGSGGKGNPNGAPGKDGKNLCIVPAKPGTAIDPGTKTDKKETTPSCPPDSFFDVFTELCVPKKTETTPPPQTKKIQAIQYQGKYLPRDQLIVENEAGCGADHWHAAQGIVIATDNSLVEDPGPQCGFGKVSSVPIIETFVPQAWQPAFPR</sequence>
<keyword evidence="2" id="KW-0472">Membrane</keyword>
<feature type="region of interest" description="Disordered" evidence="1">
    <location>
        <begin position="455"/>
        <end position="577"/>
    </location>
</feature>
<proteinExistence type="predicted"/>
<comment type="caution">
    <text evidence="3">The sequence shown here is derived from an EMBL/GenBank/DDBJ whole genome shotgun (WGS) entry which is preliminary data.</text>
</comment>
<keyword evidence="2" id="KW-1133">Transmembrane helix</keyword>
<name>A0A0G1WS36_9BACT</name>
<gene>
    <name evidence="3" type="ORF">UY61_C0007G0004</name>
</gene>
<feature type="region of interest" description="Disordered" evidence="1">
    <location>
        <begin position="358"/>
        <end position="382"/>
    </location>
</feature>
<evidence type="ECO:0000256" key="2">
    <source>
        <dbReference type="SAM" id="Phobius"/>
    </source>
</evidence>